<feature type="region of interest" description="Disordered" evidence="6">
    <location>
        <begin position="163"/>
        <end position="192"/>
    </location>
</feature>
<evidence type="ECO:0000259" key="7">
    <source>
        <dbReference type="PROSITE" id="PS50863"/>
    </source>
</evidence>
<gene>
    <name evidence="8" type="ORF">SI7747_04004640</name>
</gene>
<dbReference type="GO" id="GO:0003677">
    <property type="term" value="F:DNA binding"/>
    <property type="evidence" value="ECO:0007669"/>
    <property type="project" value="UniProtKB-KW"/>
</dbReference>
<dbReference type="InterPro" id="IPR015300">
    <property type="entry name" value="DNA-bd_pseudobarrel_sf"/>
</dbReference>
<dbReference type="CDD" id="cd10017">
    <property type="entry name" value="B3_DNA"/>
    <property type="match status" value="2"/>
</dbReference>
<keyword evidence="9" id="KW-1185">Reference proteome</keyword>
<evidence type="ECO:0000313" key="8">
    <source>
        <dbReference type="EMBL" id="CAA2618473.1"/>
    </source>
</evidence>
<dbReference type="Proteomes" id="UP001189122">
    <property type="component" value="Unassembled WGS sequence"/>
</dbReference>
<dbReference type="Gene3D" id="2.40.330.10">
    <property type="entry name" value="DNA-binding pseudobarrel domain"/>
    <property type="match status" value="2"/>
</dbReference>
<evidence type="ECO:0000256" key="5">
    <source>
        <dbReference type="ARBA" id="ARBA00023242"/>
    </source>
</evidence>
<dbReference type="PROSITE" id="PS50863">
    <property type="entry name" value="B3"/>
    <property type="match status" value="2"/>
</dbReference>
<feature type="domain" description="TF-B3" evidence="7">
    <location>
        <begin position="28"/>
        <end position="121"/>
    </location>
</feature>
<dbReference type="Pfam" id="PF02362">
    <property type="entry name" value="B3"/>
    <property type="match status" value="2"/>
</dbReference>
<organism evidence="8">
    <name type="scientific">Spirodela intermedia</name>
    <name type="common">Intermediate duckweed</name>
    <dbReference type="NCBI Taxonomy" id="51605"/>
    <lineage>
        <taxon>Eukaryota</taxon>
        <taxon>Viridiplantae</taxon>
        <taxon>Streptophyta</taxon>
        <taxon>Embryophyta</taxon>
        <taxon>Tracheophyta</taxon>
        <taxon>Spermatophyta</taxon>
        <taxon>Magnoliopsida</taxon>
        <taxon>Liliopsida</taxon>
        <taxon>Araceae</taxon>
        <taxon>Lemnoideae</taxon>
        <taxon>Spirodela</taxon>
    </lineage>
</organism>
<keyword evidence="2" id="KW-0805">Transcription regulation</keyword>
<dbReference type="AlphaFoldDB" id="A0A7I8IKB0"/>
<keyword evidence="4" id="KW-0804">Transcription</keyword>
<proteinExistence type="predicted"/>
<dbReference type="InterPro" id="IPR003340">
    <property type="entry name" value="B3_DNA-bd"/>
</dbReference>
<keyword evidence="3" id="KW-0238">DNA-binding</keyword>
<dbReference type="GO" id="GO:0005634">
    <property type="term" value="C:nucleus"/>
    <property type="evidence" value="ECO:0007669"/>
    <property type="project" value="UniProtKB-SubCell"/>
</dbReference>
<evidence type="ECO:0000256" key="6">
    <source>
        <dbReference type="SAM" id="MobiDB-lite"/>
    </source>
</evidence>
<comment type="subcellular location">
    <subcellularLocation>
        <location evidence="1">Nucleus</location>
    </subcellularLocation>
</comment>
<dbReference type="InterPro" id="IPR050655">
    <property type="entry name" value="Plant_B3_domain"/>
</dbReference>
<dbReference type="PANTHER" id="PTHR31920">
    <property type="entry name" value="B3 DOMAIN-CONTAINING"/>
    <property type="match status" value="1"/>
</dbReference>
<dbReference type="EMBL" id="CACRZD030000004">
    <property type="protein sequence ID" value="CAA6658192.1"/>
    <property type="molecule type" value="Genomic_DNA"/>
</dbReference>
<evidence type="ECO:0000313" key="9">
    <source>
        <dbReference type="Proteomes" id="UP001189122"/>
    </source>
</evidence>
<evidence type="ECO:0000256" key="1">
    <source>
        <dbReference type="ARBA" id="ARBA00004123"/>
    </source>
</evidence>
<protein>
    <recommendedName>
        <fullName evidence="7">TF-B3 domain-containing protein</fullName>
    </recommendedName>
</protein>
<dbReference type="SUPFAM" id="SSF101936">
    <property type="entry name" value="DNA-binding pseudobarrel domain"/>
    <property type="match status" value="2"/>
</dbReference>
<dbReference type="PANTHER" id="PTHR31920:SF122">
    <property type="entry name" value="B3 DOMAIN-CONTAINING PROTEIN REM23"/>
    <property type="match status" value="1"/>
</dbReference>
<dbReference type="EMBL" id="LR743591">
    <property type="protein sequence ID" value="CAA2618473.1"/>
    <property type="molecule type" value="Genomic_DNA"/>
</dbReference>
<name>A0A7I8IKB0_SPIIN</name>
<accession>A0A7I8IKB0</accession>
<evidence type="ECO:0000256" key="2">
    <source>
        <dbReference type="ARBA" id="ARBA00023015"/>
    </source>
</evidence>
<reference evidence="8 9" key="1">
    <citation type="submission" date="2019-12" db="EMBL/GenBank/DDBJ databases">
        <authorList>
            <person name="Scholz U."/>
            <person name="Mascher M."/>
            <person name="Fiebig A."/>
        </authorList>
    </citation>
    <scope>NUCLEOTIDE SEQUENCE</scope>
</reference>
<evidence type="ECO:0000256" key="3">
    <source>
        <dbReference type="ARBA" id="ARBA00023125"/>
    </source>
</evidence>
<evidence type="ECO:0000256" key="4">
    <source>
        <dbReference type="ARBA" id="ARBA00023163"/>
    </source>
</evidence>
<keyword evidence="5" id="KW-0539">Nucleus</keyword>
<feature type="domain" description="TF-B3" evidence="7">
    <location>
        <begin position="237"/>
        <end position="300"/>
    </location>
</feature>
<dbReference type="SMART" id="SM01019">
    <property type="entry name" value="B3"/>
    <property type="match status" value="2"/>
</dbReference>
<sequence>MGVDQHNWAFAESAKARVKRGRPSAPPHLSFFKIMLGHFRESLTVPPKFARLWGDLLDETAHLEDSDGRRWQVKVSKIDGCLAFGKGWDVFVLQHSIVVGEMLVFKYAEVSTFIVQIFGKSACERRHFRPIIHDDRSKSLVHCSSRRKRLASEWLLGLHGNAKKPDESAANCCGKPEDSGGRGTPNRAIPSKATEHQTAAAIDYNEVACIFISDDENELPDPIPSILGRKKLERKVVPLRDPDMRIWPVVYLESFRFLGFLGGWEAFVVGNGIREGDTCHFEMVDFKVQPVLQVRISRVSRD</sequence>